<dbReference type="PANTHER" id="PTHR33886">
    <property type="entry name" value="UNSATURATED RHAMNOGALACTURONAN HYDROLASE (EUROFUNG)"/>
    <property type="match status" value="1"/>
</dbReference>
<dbReference type="InterPro" id="IPR012341">
    <property type="entry name" value="6hp_glycosidase-like_sf"/>
</dbReference>
<keyword evidence="1 3" id="KW-0378">Hydrolase</keyword>
<comment type="caution">
    <text evidence="3">The sequence shown here is derived from an EMBL/GenBank/DDBJ whole genome shotgun (WGS) entry which is preliminary data.</text>
</comment>
<dbReference type="AlphaFoldDB" id="A0AAE0MSC1"/>
<evidence type="ECO:0000313" key="4">
    <source>
        <dbReference type="Proteomes" id="UP001278500"/>
    </source>
</evidence>
<dbReference type="Gene3D" id="1.50.10.10">
    <property type="match status" value="1"/>
</dbReference>
<dbReference type="RefSeq" id="XP_062681065.1">
    <property type="nucleotide sequence ID" value="XM_062822374.1"/>
</dbReference>
<dbReference type="GO" id="GO:0005975">
    <property type="term" value="P:carbohydrate metabolic process"/>
    <property type="evidence" value="ECO:0007669"/>
    <property type="project" value="InterPro"/>
</dbReference>
<dbReference type="PANTHER" id="PTHR33886:SF11">
    <property type="entry name" value="WALL GLYCOSYL HYDROLASE YTER, PUTATIVE (AFU_ORTHOLOGUE AFUA_2G14630)-RELATED"/>
    <property type="match status" value="1"/>
</dbReference>
<reference evidence="3" key="2">
    <citation type="submission" date="2023-06" db="EMBL/GenBank/DDBJ databases">
        <authorList>
            <consortium name="Lawrence Berkeley National Laboratory"/>
            <person name="Haridas S."/>
            <person name="Hensen N."/>
            <person name="Bonometti L."/>
            <person name="Westerberg I."/>
            <person name="Brannstrom I.O."/>
            <person name="Guillou S."/>
            <person name="Cros-Aarteil S."/>
            <person name="Calhoun S."/>
            <person name="Kuo A."/>
            <person name="Mondo S."/>
            <person name="Pangilinan J."/>
            <person name="Riley R."/>
            <person name="Labutti K."/>
            <person name="Andreopoulos B."/>
            <person name="Lipzen A."/>
            <person name="Chen C."/>
            <person name="Yanf M."/>
            <person name="Daum C."/>
            <person name="Ng V."/>
            <person name="Clum A."/>
            <person name="Steindorff A."/>
            <person name="Ohm R."/>
            <person name="Martin F."/>
            <person name="Silar P."/>
            <person name="Natvig D."/>
            <person name="Lalanne C."/>
            <person name="Gautier V."/>
            <person name="Ament-Velasquez S.L."/>
            <person name="Kruys A."/>
            <person name="Hutchinson M.I."/>
            <person name="Powell A.J."/>
            <person name="Barry K."/>
            <person name="Miller A.N."/>
            <person name="Grigoriev I.V."/>
            <person name="Debuchy R."/>
            <person name="Gladieux P."/>
            <person name="Thoren M.H."/>
            <person name="Johannesson H."/>
        </authorList>
    </citation>
    <scope>NUCLEOTIDE SEQUENCE</scope>
    <source>
        <strain evidence="3">CBS 560.94</strain>
    </source>
</reference>
<protein>
    <submittedName>
        <fullName evidence="3">Cell wall glycosyl hydrolase YteR</fullName>
    </submittedName>
</protein>
<reference evidence="3" key="1">
    <citation type="journal article" date="2023" name="Mol. Phylogenet. Evol.">
        <title>Genome-scale phylogeny and comparative genomics of the fungal order Sordariales.</title>
        <authorList>
            <person name="Hensen N."/>
            <person name="Bonometti L."/>
            <person name="Westerberg I."/>
            <person name="Brannstrom I.O."/>
            <person name="Guillou S."/>
            <person name="Cros-Aarteil S."/>
            <person name="Calhoun S."/>
            <person name="Haridas S."/>
            <person name="Kuo A."/>
            <person name="Mondo S."/>
            <person name="Pangilinan J."/>
            <person name="Riley R."/>
            <person name="LaButti K."/>
            <person name="Andreopoulos B."/>
            <person name="Lipzen A."/>
            <person name="Chen C."/>
            <person name="Yan M."/>
            <person name="Daum C."/>
            <person name="Ng V."/>
            <person name="Clum A."/>
            <person name="Steindorff A."/>
            <person name="Ohm R.A."/>
            <person name="Martin F."/>
            <person name="Silar P."/>
            <person name="Natvig D.O."/>
            <person name="Lalanne C."/>
            <person name="Gautier V."/>
            <person name="Ament-Velasquez S.L."/>
            <person name="Kruys A."/>
            <person name="Hutchinson M.I."/>
            <person name="Powell A.J."/>
            <person name="Barry K."/>
            <person name="Miller A.N."/>
            <person name="Grigoriev I.V."/>
            <person name="Debuchy R."/>
            <person name="Gladieux P."/>
            <person name="Hiltunen Thoren M."/>
            <person name="Johannesson H."/>
        </authorList>
    </citation>
    <scope>NUCLEOTIDE SEQUENCE</scope>
    <source>
        <strain evidence="3">CBS 560.94</strain>
    </source>
</reference>
<keyword evidence="2" id="KW-0732">Signal</keyword>
<feature type="chain" id="PRO_5042040113" evidence="2">
    <location>
        <begin position="17"/>
        <end position="438"/>
    </location>
</feature>
<name>A0AAE0MSC1_9PEZI</name>
<evidence type="ECO:0000256" key="2">
    <source>
        <dbReference type="SAM" id="SignalP"/>
    </source>
</evidence>
<dbReference type="Pfam" id="PF07470">
    <property type="entry name" value="Glyco_hydro_88"/>
    <property type="match status" value="1"/>
</dbReference>
<dbReference type="InterPro" id="IPR052043">
    <property type="entry name" value="PolySaccharide_Degr_Enz"/>
</dbReference>
<dbReference type="GO" id="GO:0016787">
    <property type="term" value="F:hydrolase activity"/>
    <property type="evidence" value="ECO:0007669"/>
    <property type="project" value="UniProtKB-KW"/>
</dbReference>
<dbReference type="Proteomes" id="UP001278500">
    <property type="component" value="Unassembled WGS sequence"/>
</dbReference>
<feature type="signal peptide" evidence="2">
    <location>
        <begin position="1"/>
        <end position="16"/>
    </location>
</feature>
<gene>
    <name evidence="3" type="ORF">B0H65DRAFT_244900</name>
</gene>
<accession>A0AAE0MSC1</accession>
<proteinExistence type="predicted"/>
<evidence type="ECO:0000313" key="3">
    <source>
        <dbReference type="EMBL" id="KAK3343272.1"/>
    </source>
</evidence>
<dbReference type="GeneID" id="87859528"/>
<organism evidence="3 4">
    <name type="scientific">Neurospora tetraspora</name>
    <dbReference type="NCBI Taxonomy" id="94610"/>
    <lineage>
        <taxon>Eukaryota</taxon>
        <taxon>Fungi</taxon>
        <taxon>Dikarya</taxon>
        <taxon>Ascomycota</taxon>
        <taxon>Pezizomycotina</taxon>
        <taxon>Sordariomycetes</taxon>
        <taxon>Sordariomycetidae</taxon>
        <taxon>Sordariales</taxon>
        <taxon>Sordariaceae</taxon>
        <taxon>Neurospora</taxon>
    </lineage>
</organism>
<keyword evidence="4" id="KW-1185">Reference proteome</keyword>
<dbReference type="InterPro" id="IPR010905">
    <property type="entry name" value="Glyco_hydro_88"/>
</dbReference>
<dbReference type="InterPro" id="IPR008928">
    <property type="entry name" value="6-hairpin_glycosidase_sf"/>
</dbReference>
<sequence length="438" mass="49189">MMRSITPILLAATTLAAPSQLLSPQPKYSTWMANSIITRNLSSPATRYYDQATFYRSLEAIVVAHQNSSNSSSFSPYLSHITTQIDSLLHPNGTFISWDYNDHQLDNIRVASSILFLYTSIPPSNTPQRTKYKAALDFLYDQLVNKQKRNPEGGFWHKDPKYPNQMWLDGLYMAQPFYAAYTSLFLSSMSPNSVNVNTTAAVADKNWDDILLQFSLIEAHCRNATSGLLKHGYDASKTAIWADPITGASPLTWIRAQGWYLMALIDVLDYFPLSHPAYSQLIKWARQLARALKETQDPETGGWWLVMDGEYGGPKGRERGNYVESSGSVMYVYGLLKGVRKWYLLDDGGELVKVARRGYEGLVERFVRVVKGKDGEDGEDGREVLLNWEGTVRVGSLDGRGDFEYYTGINRVENSLIGVGPFILASVEYEMLTAAIET</sequence>
<dbReference type="SUPFAM" id="SSF48208">
    <property type="entry name" value="Six-hairpin glycosidases"/>
    <property type="match status" value="1"/>
</dbReference>
<dbReference type="EMBL" id="JAUEPP010000005">
    <property type="protein sequence ID" value="KAK3343272.1"/>
    <property type="molecule type" value="Genomic_DNA"/>
</dbReference>
<evidence type="ECO:0000256" key="1">
    <source>
        <dbReference type="ARBA" id="ARBA00022801"/>
    </source>
</evidence>